<dbReference type="RefSeq" id="WP_123204888.1">
    <property type="nucleotide sequence ID" value="NZ_RBEE01000008.1"/>
</dbReference>
<accession>A0A3N0C087</accession>
<organism evidence="1 2">
    <name type="scientific">Pedobacter jejuensis</name>
    <dbReference type="NCBI Taxonomy" id="1268550"/>
    <lineage>
        <taxon>Bacteria</taxon>
        <taxon>Pseudomonadati</taxon>
        <taxon>Bacteroidota</taxon>
        <taxon>Sphingobacteriia</taxon>
        <taxon>Sphingobacteriales</taxon>
        <taxon>Sphingobacteriaceae</taxon>
        <taxon>Pedobacter</taxon>
    </lineage>
</organism>
<keyword evidence="2" id="KW-1185">Reference proteome</keyword>
<proteinExistence type="predicted"/>
<dbReference type="PROSITE" id="PS51257">
    <property type="entry name" value="PROKAR_LIPOPROTEIN"/>
    <property type="match status" value="1"/>
</dbReference>
<protein>
    <submittedName>
        <fullName evidence="1">Uncharacterized protein</fullName>
    </submittedName>
</protein>
<reference evidence="1 2" key="1">
    <citation type="submission" date="2018-10" db="EMBL/GenBank/DDBJ databases">
        <title>Genome sequencing of Pedobacter jejuensis TNB23.</title>
        <authorList>
            <person name="Cho Y.-J."/>
            <person name="Cho A."/>
            <person name="Kim O.-S."/>
        </authorList>
    </citation>
    <scope>NUCLEOTIDE SEQUENCE [LARGE SCALE GENOMIC DNA]</scope>
    <source>
        <strain evidence="1 2">TNB23</strain>
    </source>
</reference>
<dbReference type="AlphaFoldDB" id="A0A3N0C087"/>
<dbReference type="EMBL" id="RBEE01000008">
    <property type="protein sequence ID" value="RNL55159.1"/>
    <property type="molecule type" value="Genomic_DNA"/>
</dbReference>
<comment type="caution">
    <text evidence="1">The sequence shown here is derived from an EMBL/GenBank/DDBJ whole genome shotgun (WGS) entry which is preliminary data.</text>
</comment>
<dbReference type="Proteomes" id="UP000274046">
    <property type="component" value="Unassembled WGS sequence"/>
</dbReference>
<evidence type="ECO:0000313" key="1">
    <source>
        <dbReference type="EMBL" id="RNL55159.1"/>
    </source>
</evidence>
<name>A0A3N0C087_9SPHI</name>
<gene>
    <name evidence="1" type="ORF">D7004_05595</name>
</gene>
<evidence type="ECO:0000313" key="2">
    <source>
        <dbReference type="Proteomes" id="UP000274046"/>
    </source>
</evidence>
<sequence length="138" mass="15303">MNAMKNSLFIIASICLTILSSCKNNESQTSIFTRLEPSNKNYKDALARKIAGDTDNIIYILNSYKENNGKEFLNVNIEGPDFNATGIILVDNWNKLEKIKGTKGLGYSGAELKGLKVGIEENPNGAILRYKDLKEIVD</sequence>